<dbReference type="AlphaFoldDB" id="A0A9D1CJC5"/>
<keyword evidence="1" id="KW-1133">Transmembrane helix</keyword>
<dbReference type="InterPro" id="IPR010690">
    <property type="entry name" value="YqfD"/>
</dbReference>
<evidence type="ECO:0000256" key="1">
    <source>
        <dbReference type="SAM" id="Phobius"/>
    </source>
</evidence>
<dbReference type="EMBL" id="DVFI01000120">
    <property type="protein sequence ID" value="HIQ63622.1"/>
    <property type="molecule type" value="Genomic_DNA"/>
</dbReference>
<reference evidence="2" key="1">
    <citation type="submission" date="2020-10" db="EMBL/GenBank/DDBJ databases">
        <authorList>
            <person name="Gilroy R."/>
        </authorList>
    </citation>
    <scope>NUCLEOTIDE SEQUENCE</scope>
    <source>
        <strain evidence="2">ChiHile30-977</strain>
    </source>
</reference>
<keyword evidence="1" id="KW-0472">Membrane</keyword>
<gene>
    <name evidence="2" type="ORF">IAA66_08590</name>
</gene>
<evidence type="ECO:0000313" key="3">
    <source>
        <dbReference type="Proteomes" id="UP000886819"/>
    </source>
</evidence>
<proteinExistence type="predicted"/>
<accession>A0A9D1CJC5</accession>
<keyword evidence="1" id="KW-0812">Transmembrane</keyword>
<dbReference type="Proteomes" id="UP000886819">
    <property type="component" value="Unassembled WGS sequence"/>
</dbReference>
<organism evidence="2 3">
    <name type="scientific">Candidatus Avichristensenella intestinipullorum</name>
    <dbReference type="NCBI Taxonomy" id="2840693"/>
    <lineage>
        <taxon>Bacteria</taxon>
        <taxon>Bacillati</taxon>
        <taxon>Bacillota</taxon>
        <taxon>Clostridia</taxon>
        <taxon>Candidatus Avichristensenella</taxon>
    </lineage>
</organism>
<comment type="caution">
    <text evidence="2">The sequence shown here is derived from an EMBL/GenBank/DDBJ whole genome shotgun (WGS) entry which is preliminary data.</text>
</comment>
<name>A0A9D1CJC5_9FIRM</name>
<evidence type="ECO:0000313" key="2">
    <source>
        <dbReference type="EMBL" id="HIQ63622.1"/>
    </source>
</evidence>
<protein>
    <submittedName>
        <fullName evidence="2">Sporulation protein YqfD</fullName>
    </submittedName>
</protein>
<dbReference type="Pfam" id="PF06898">
    <property type="entry name" value="YqfD"/>
    <property type="match status" value="1"/>
</dbReference>
<reference evidence="2" key="2">
    <citation type="journal article" date="2021" name="PeerJ">
        <title>Extensive microbial diversity within the chicken gut microbiome revealed by metagenomics and culture.</title>
        <authorList>
            <person name="Gilroy R."/>
            <person name="Ravi A."/>
            <person name="Getino M."/>
            <person name="Pursley I."/>
            <person name="Horton D.L."/>
            <person name="Alikhan N.F."/>
            <person name="Baker D."/>
            <person name="Gharbi K."/>
            <person name="Hall N."/>
            <person name="Watson M."/>
            <person name="Adriaenssens E.M."/>
            <person name="Foster-Nyarko E."/>
            <person name="Jarju S."/>
            <person name="Secka A."/>
            <person name="Antonio M."/>
            <person name="Oren A."/>
            <person name="Chaudhuri R.R."/>
            <person name="La Ragione R."/>
            <person name="Hildebrand F."/>
            <person name="Pallen M.J."/>
        </authorList>
    </citation>
    <scope>NUCLEOTIDE SEQUENCE</scope>
    <source>
        <strain evidence="2">ChiHile30-977</strain>
    </source>
</reference>
<sequence>MRARGAAGWYAFAVEGLSLEKLLNRCAQEGIRLRRVCRCGAKRATGSVRAADWAALSALCERMGFRLTQGEASGPVRLAGLFRRRALLVTGVLAFLVLLWGLTSCLWFVRVTGAGPYAGEVARILQAHEIRPGRLRYTLDVAALQRDLHSQLTGLAWVGVEVSGVYLTVSCVQAEPADEAQADGPADLVAARDGVVRALRVYAGTPLVQAGDVVRKGQVLVRGEERAFDGAVTPVRAAGEVEARVWYTGEATVSGTLLQTEPTGRVQEARTLCTPFFQIAFEEGTDFTDYDTAWRALPLGGIFPVWLRVARYEEVERRAVARPEEEVREEAGRAAWRLAQQAAGFHAQVVDKWIEYSMIKEGGYRALAVLETVENIAVAPEERTDELEE</sequence>
<feature type="transmembrane region" description="Helical" evidence="1">
    <location>
        <begin position="86"/>
        <end position="109"/>
    </location>
</feature>